<accession>A0AA88W327</accession>
<dbReference type="AlphaFoldDB" id="A0AA88W327"/>
<evidence type="ECO:0000313" key="6">
    <source>
        <dbReference type="Proteomes" id="UP001188597"/>
    </source>
</evidence>
<dbReference type="PANTHER" id="PTHR11073:SF45">
    <property type="entry name" value="CALRETICULIN-3"/>
    <property type="match status" value="1"/>
</dbReference>
<dbReference type="SUPFAM" id="SSF49899">
    <property type="entry name" value="Concanavalin A-like lectins/glucanases"/>
    <property type="match status" value="1"/>
</dbReference>
<dbReference type="EMBL" id="JAVXUP010000847">
    <property type="protein sequence ID" value="KAK3019902.1"/>
    <property type="molecule type" value="Genomic_DNA"/>
</dbReference>
<evidence type="ECO:0000256" key="2">
    <source>
        <dbReference type="ARBA" id="ARBA00010983"/>
    </source>
</evidence>
<dbReference type="GO" id="GO:0036503">
    <property type="term" value="P:ERAD pathway"/>
    <property type="evidence" value="ECO:0007669"/>
    <property type="project" value="TreeGrafter"/>
</dbReference>
<dbReference type="InterPro" id="IPR001580">
    <property type="entry name" value="Calret/calnex"/>
</dbReference>
<proteinExistence type="inferred from homology"/>
<dbReference type="InterPro" id="IPR018124">
    <property type="entry name" value="Calret/calnex_CS"/>
</dbReference>
<dbReference type="Proteomes" id="UP001188597">
    <property type="component" value="Unassembled WGS sequence"/>
</dbReference>
<dbReference type="InterPro" id="IPR013320">
    <property type="entry name" value="ConA-like_dom_sf"/>
</dbReference>
<evidence type="ECO:0000256" key="1">
    <source>
        <dbReference type="ARBA" id="ARBA00004240"/>
    </source>
</evidence>
<keyword evidence="6" id="KW-1185">Reference proteome</keyword>
<evidence type="ECO:0000313" key="5">
    <source>
        <dbReference type="EMBL" id="KAK3019902.1"/>
    </source>
</evidence>
<dbReference type="GO" id="GO:0051082">
    <property type="term" value="F:unfolded protein binding"/>
    <property type="evidence" value="ECO:0007669"/>
    <property type="project" value="InterPro"/>
</dbReference>
<dbReference type="Gene3D" id="2.60.120.200">
    <property type="match status" value="1"/>
</dbReference>
<gene>
    <name evidence="5" type="ORF">RJ639_002951</name>
</gene>
<dbReference type="GO" id="GO:0006457">
    <property type="term" value="P:protein folding"/>
    <property type="evidence" value="ECO:0007669"/>
    <property type="project" value="InterPro"/>
</dbReference>
<reference evidence="5" key="1">
    <citation type="submission" date="2022-12" db="EMBL/GenBank/DDBJ databases">
        <title>Draft genome assemblies for two species of Escallonia (Escalloniales).</title>
        <authorList>
            <person name="Chanderbali A."/>
            <person name="Dervinis C."/>
            <person name="Anghel I."/>
            <person name="Soltis D."/>
            <person name="Soltis P."/>
            <person name="Zapata F."/>
        </authorList>
    </citation>
    <scope>NUCLEOTIDE SEQUENCE</scope>
    <source>
        <strain evidence="5">UCBG64.0493</strain>
        <tissue evidence="5">Leaf</tissue>
    </source>
</reference>
<evidence type="ECO:0000256" key="3">
    <source>
        <dbReference type="ARBA" id="ARBA00022824"/>
    </source>
</evidence>
<evidence type="ECO:0000256" key="4">
    <source>
        <dbReference type="RuleBase" id="RU362126"/>
    </source>
</evidence>
<sequence>MSGDERAAVEEAEAEEERVIGMGSYGGKVRILNGDPSEEMMLLWCLQQPTLFKNNALGTPGVTGAVMWDSGVVLGKFLEHAVEVGMIGLQGKKRSKDCVRVADAILEYFLEAAMKEFSVGRIDQAQWHPDYCSARVTLAESGGACIPQVMESLIKLLLLTLHTVFLIGFVYSEVIFEERFEEGWTSRWVLSDWKRVEGKAGTFKHTAGKWSADPDDKGIQTYNDAKHYAISAKIPEFNNRDRTLVFQYSIKFEQDIECGGGYIKLLSGYVNQKKFGGDTPYRRSGGPAGSIKFAQSASQRAVAAKNLKKEGGFLVLECVRGQGCEWQHYDEVVEAHQEND</sequence>
<organism evidence="5 6">
    <name type="scientific">Escallonia herrerae</name>
    <dbReference type="NCBI Taxonomy" id="1293975"/>
    <lineage>
        <taxon>Eukaryota</taxon>
        <taxon>Viridiplantae</taxon>
        <taxon>Streptophyta</taxon>
        <taxon>Embryophyta</taxon>
        <taxon>Tracheophyta</taxon>
        <taxon>Spermatophyta</taxon>
        <taxon>Magnoliopsida</taxon>
        <taxon>eudicotyledons</taxon>
        <taxon>Gunneridae</taxon>
        <taxon>Pentapetalae</taxon>
        <taxon>asterids</taxon>
        <taxon>campanulids</taxon>
        <taxon>Escalloniales</taxon>
        <taxon>Escalloniaceae</taxon>
        <taxon>Escallonia</taxon>
    </lineage>
</organism>
<keyword evidence="3 4" id="KW-0256">Endoplasmic reticulum</keyword>
<comment type="similarity">
    <text evidence="2 4">Belongs to the calreticulin family.</text>
</comment>
<dbReference type="GO" id="GO:0005509">
    <property type="term" value="F:calcium ion binding"/>
    <property type="evidence" value="ECO:0007669"/>
    <property type="project" value="InterPro"/>
</dbReference>
<dbReference type="GO" id="GO:0005789">
    <property type="term" value="C:endoplasmic reticulum membrane"/>
    <property type="evidence" value="ECO:0007669"/>
    <property type="project" value="TreeGrafter"/>
</dbReference>
<dbReference type="PROSITE" id="PS00803">
    <property type="entry name" value="CALRETICULIN_1"/>
    <property type="match status" value="1"/>
</dbReference>
<comment type="caution">
    <text evidence="5">The sequence shown here is derived from an EMBL/GenBank/DDBJ whole genome shotgun (WGS) entry which is preliminary data.</text>
</comment>
<dbReference type="Pfam" id="PF00262">
    <property type="entry name" value="Calreticulin"/>
    <property type="match status" value="1"/>
</dbReference>
<keyword evidence="4" id="KW-0143">Chaperone</keyword>
<dbReference type="PANTHER" id="PTHR11073">
    <property type="entry name" value="CALRETICULIN AND CALNEXIN"/>
    <property type="match status" value="1"/>
</dbReference>
<protein>
    <submittedName>
        <fullName evidence="5">Uncharacterized protein</fullName>
    </submittedName>
</protein>
<comment type="subcellular location">
    <subcellularLocation>
        <location evidence="1">Endoplasmic reticulum</location>
    </subcellularLocation>
</comment>
<name>A0AA88W327_9ASTE</name>